<dbReference type="Proteomes" id="UP000077069">
    <property type="component" value="Unassembled WGS sequence"/>
</dbReference>
<sequence>MCLIPLFREASRPLFRRAIIGSLYSAYSNTHGTISTTTHASSFRFTFYTFTFTQYTWILNTSLHSQHFIIMRSDLESRLSKIVGTSPKTKIENPPKYERVNSQYLESFVFGSASPRQQELLTIGEHFDDQRPPACDVNKALPPHPANRSRLLGARRVTLCVCASIFFILAITLALNISITIILRQHKNAHEDRSATLSPMLLEPFATIHGQMRGPTWTSGVPLVL</sequence>
<dbReference type="RefSeq" id="XP_018030256.1">
    <property type="nucleotide sequence ID" value="XM_018185864.1"/>
</dbReference>
<keyword evidence="3" id="KW-1185">Reference proteome</keyword>
<keyword evidence="1" id="KW-0812">Transmembrane</keyword>
<protein>
    <submittedName>
        <fullName evidence="2">Uncharacterized protein</fullName>
    </submittedName>
</protein>
<accession>A0A177BY68</accession>
<name>A0A177BY68_9PLEO</name>
<organism evidence="2 3">
    <name type="scientific">Paraphaeosphaeria sporulosa</name>
    <dbReference type="NCBI Taxonomy" id="1460663"/>
    <lineage>
        <taxon>Eukaryota</taxon>
        <taxon>Fungi</taxon>
        <taxon>Dikarya</taxon>
        <taxon>Ascomycota</taxon>
        <taxon>Pezizomycotina</taxon>
        <taxon>Dothideomycetes</taxon>
        <taxon>Pleosporomycetidae</taxon>
        <taxon>Pleosporales</taxon>
        <taxon>Massarineae</taxon>
        <taxon>Didymosphaeriaceae</taxon>
        <taxon>Paraphaeosphaeria</taxon>
    </lineage>
</organism>
<dbReference type="InParanoid" id="A0A177BY68"/>
<keyword evidence="1" id="KW-0472">Membrane</keyword>
<dbReference type="AlphaFoldDB" id="A0A177BY68"/>
<proteinExistence type="predicted"/>
<feature type="transmembrane region" description="Helical" evidence="1">
    <location>
        <begin position="157"/>
        <end position="183"/>
    </location>
</feature>
<evidence type="ECO:0000313" key="3">
    <source>
        <dbReference type="Proteomes" id="UP000077069"/>
    </source>
</evidence>
<reference evidence="2 3" key="1">
    <citation type="submission" date="2016-05" db="EMBL/GenBank/DDBJ databases">
        <title>Comparative analysis of secretome profiles of manganese(II)-oxidizing ascomycete fungi.</title>
        <authorList>
            <consortium name="DOE Joint Genome Institute"/>
            <person name="Zeiner C.A."/>
            <person name="Purvine S.O."/>
            <person name="Zink E.M."/>
            <person name="Wu S."/>
            <person name="Pasa-Tolic L."/>
            <person name="Chaput D.L."/>
            <person name="Haridas S."/>
            <person name="Grigoriev I.V."/>
            <person name="Santelli C.M."/>
            <person name="Hansel C.M."/>
        </authorList>
    </citation>
    <scope>NUCLEOTIDE SEQUENCE [LARGE SCALE GENOMIC DNA]</scope>
    <source>
        <strain evidence="2 3">AP3s5-JAC2a</strain>
    </source>
</reference>
<dbReference type="EMBL" id="KV441560">
    <property type="protein sequence ID" value="OAF99890.1"/>
    <property type="molecule type" value="Genomic_DNA"/>
</dbReference>
<dbReference type="GeneID" id="28769350"/>
<evidence type="ECO:0000313" key="2">
    <source>
        <dbReference type="EMBL" id="OAF99890.1"/>
    </source>
</evidence>
<keyword evidence="1" id="KW-1133">Transmembrane helix</keyword>
<evidence type="ECO:0000256" key="1">
    <source>
        <dbReference type="SAM" id="Phobius"/>
    </source>
</evidence>
<gene>
    <name evidence="2" type="ORF">CC84DRAFT_345034</name>
</gene>